<accession>A0A0E9UG26</accession>
<organism evidence="1">
    <name type="scientific">Anguilla anguilla</name>
    <name type="common">European freshwater eel</name>
    <name type="synonym">Muraena anguilla</name>
    <dbReference type="NCBI Taxonomy" id="7936"/>
    <lineage>
        <taxon>Eukaryota</taxon>
        <taxon>Metazoa</taxon>
        <taxon>Chordata</taxon>
        <taxon>Craniata</taxon>
        <taxon>Vertebrata</taxon>
        <taxon>Euteleostomi</taxon>
        <taxon>Actinopterygii</taxon>
        <taxon>Neopterygii</taxon>
        <taxon>Teleostei</taxon>
        <taxon>Anguilliformes</taxon>
        <taxon>Anguillidae</taxon>
        <taxon>Anguilla</taxon>
    </lineage>
</organism>
<reference evidence="1" key="1">
    <citation type="submission" date="2014-11" db="EMBL/GenBank/DDBJ databases">
        <authorList>
            <person name="Amaro Gonzalez C."/>
        </authorList>
    </citation>
    <scope>NUCLEOTIDE SEQUENCE</scope>
</reference>
<reference evidence="1" key="2">
    <citation type="journal article" date="2015" name="Fish Shellfish Immunol.">
        <title>Early steps in the European eel (Anguilla anguilla)-Vibrio vulnificus interaction in the gills: Role of the RtxA13 toxin.</title>
        <authorList>
            <person name="Callol A."/>
            <person name="Pajuelo D."/>
            <person name="Ebbesson L."/>
            <person name="Teles M."/>
            <person name="MacKenzie S."/>
            <person name="Amaro C."/>
        </authorList>
    </citation>
    <scope>NUCLEOTIDE SEQUENCE</scope>
</reference>
<dbReference type="EMBL" id="GBXM01043763">
    <property type="protein sequence ID" value="JAH64814.1"/>
    <property type="molecule type" value="Transcribed_RNA"/>
</dbReference>
<sequence length="46" mass="5292">MTKERCFLKTRQNSGSVLNYSLFDTQTGFLTIVCEMYPKKQPSDGK</sequence>
<name>A0A0E9UG26_ANGAN</name>
<proteinExistence type="predicted"/>
<dbReference type="AlphaFoldDB" id="A0A0E9UG26"/>
<evidence type="ECO:0000313" key="1">
    <source>
        <dbReference type="EMBL" id="JAH64814.1"/>
    </source>
</evidence>
<protein>
    <submittedName>
        <fullName evidence="1">Uncharacterized protein</fullName>
    </submittedName>
</protein>